<feature type="compositionally biased region" description="Basic and acidic residues" evidence="1">
    <location>
        <begin position="38"/>
        <end position="89"/>
    </location>
</feature>
<dbReference type="Proteomes" id="UP001460270">
    <property type="component" value="Unassembled WGS sequence"/>
</dbReference>
<protein>
    <submittedName>
        <fullName evidence="2">Uncharacterized protein</fullName>
    </submittedName>
</protein>
<comment type="caution">
    <text evidence="2">The sequence shown here is derived from an EMBL/GenBank/DDBJ whole genome shotgun (WGS) entry which is preliminary data.</text>
</comment>
<dbReference type="EMBL" id="JBBPFD010000004">
    <property type="protein sequence ID" value="KAK7929056.1"/>
    <property type="molecule type" value="Genomic_DNA"/>
</dbReference>
<dbReference type="AlphaFoldDB" id="A0AAW0PLI3"/>
<feature type="compositionally biased region" description="Basic residues" evidence="1">
    <location>
        <begin position="118"/>
        <end position="130"/>
    </location>
</feature>
<evidence type="ECO:0000256" key="1">
    <source>
        <dbReference type="SAM" id="MobiDB-lite"/>
    </source>
</evidence>
<feature type="compositionally biased region" description="Basic and acidic residues" evidence="1">
    <location>
        <begin position="131"/>
        <end position="145"/>
    </location>
</feature>
<reference evidence="3" key="1">
    <citation type="submission" date="2024-04" db="EMBL/GenBank/DDBJ databases">
        <title>Salinicola lusitanus LLJ914,a marine bacterium isolated from the Okinawa Trough.</title>
        <authorList>
            <person name="Li J."/>
        </authorList>
    </citation>
    <scope>NUCLEOTIDE SEQUENCE [LARGE SCALE GENOMIC DNA]</scope>
</reference>
<feature type="region of interest" description="Disordered" evidence="1">
    <location>
        <begin position="26"/>
        <end position="174"/>
    </location>
</feature>
<feature type="compositionally biased region" description="Polar residues" evidence="1">
    <location>
        <begin position="158"/>
        <end position="171"/>
    </location>
</feature>
<gene>
    <name evidence="2" type="ORF">WMY93_005451</name>
</gene>
<evidence type="ECO:0000313" key="3">
    <source>
        <dbReference type="Proteomes" id="UP001460270"/>
    </source>
</evidence>
<evidence type="ECO:0000313" key="2">
    <source>
        <dbReference type="EMBL" id="KAK7929056.1"/>
    </source>
</evidence>
<feature type="compositionally biased region" description="Basic and acidic residues" evidence="1">
    <location>
        <begin position="97"/>
        <end position="117"/>
    </location>
</feature>
<organism evidence="2 3">
    <name type="scientific">Mugilogobius chulae</name>
    <name type="common">yellowstripe goby</name>
    <dbReference type="NCBI Taxonomy" id="88201"/>
    <lineage>
        <taxon>Eukaryota</taxon>
        <taxon>Metazoa</taxon>
        <taxon>Chordata</taxon>
        <taxon>Craniata</taxon>
        <taxon>Vertebrata</taxon>
        <taxon>Euteleostomi</taxon>
        <taxon>Actinopterygii</taxon>
        <taxon>Neopterygii</taxon>
        <taxon>Teleostei</taxon>
        <taxon>Neoteleostei</taxon>
        <taxon>Acanthomorphata</taxon>
        <taxon>Gobiaria</taxon>
        <taxon>Gobiiformes</taxon>
        <taxon>Gobioidei</taxon>
        <taxon>Gobiidae</taxon>
        <taxon>Gobionellinae</taxon>
        <taxon>Mugilogobius</taxon>
    </lineage>
</organism>
<keyword evidence="3" id="KW-1185">Reference proteome</keyword>
<name>A0AAW0PLI3_9GOBI</name>
<feature type="compositionally biased region" description="Basic residues" evidence="1">
    <location>
        <begin position="26"/>
        <end position="37"/>
    </location>
</feature>
<proteinExistence type="predicted"/>
<accession>A0AAW0PLI3</accession>
<sequence>MLRVLRYMEERSVGQHYWRASIRTSGRKARILRRRRKGERENRGGDGRRERLHWSVTREGKRRERIREERERDKRERDEKEGEKRDRGERRRKREKREREKRGKERKRERERRERGERKRLHMFIKRRVRENRARERERERERESSSASDSIHKGSLFSFSPSVEQSQSKQALRMCKQALRTCKTNSEDV</sequence>